<dbReference type="AlphaFoldDB" id="A0A1J1HQE8"/>
<dbReference type="GO" id="GO:0046872">
    <property type="term" value="F:metal ion binding"/>
    <property type="evidence" value="ECO:0007669"/>
    <property type="project" value="UniProtKB-KW"/>
</dbReference>
<comment type="function">
    <text evidence="2">Decapping enzyme for NAD-capped RNAs: specifically hydrolyzes the nicotinamide adenine dinucleotide (NAD) cap from a subset of RNAs by removing the entire NAD moiety from the 5'-end of an NAD-capped RNA.</text>
</comment>
<keyword evidence="2" id="KW-0547">Nucleotide-binding</keyword>
<comment type="similarity">
    <text evidence="1 2">Belongs to the DXO/Dom3Z family.</text>
</comment>
<evidence type="ECO:0000256" key="2">
    <source>
        <dbReference type="RuleBase" id="RU367113"/>
    </source>
</evidence>
<dbReference type="InterPro" id="IPR013961">
    <property type="entry name" value="RAI1"/>
</dbReference>
<dbReference type="EC" id="3.6.1.-" evidence="2"/>
<dbReference type="GO" id="GO:0034353">
    <property type="term" value="F:mRNA 5'-diphosphatase activity"/>
    <property type="evidence" value="ECO:0007669"/>
    <property type="project" value="TreeGrafter"/>
</dbReference>
<dbReference type="EMBL" id="CVRI01000008">
    <property type="protein sequence ID" value="CRK88441.1"/>
    <property type="molecule type" value="Genomic_DNA"/>
</dbReference>
<keyword evidence="5" id="KW-1185">Reference proteome</keyword>
<evidence type="ECO:0000313" key="5">
    <source>
        <dbReference type="Proteomes" id="UP000183832"/>
    </source>
</evidence>
<dbReference type="STRING" id="568069.A0A1J1HQE8"/>
<evidence type="ECO:0000259" key="3">
    <source>
        <dbReference type="Pfam" id="PF08652"/>
    </source>
</evidence>
<dbReference type="Proteomes" id="UP000183832">
    <property type="component" value="Unassembled WGS sequence"/>
</dbReference>
<protein>
    <recommendedName>
        <fullName evidence="2">Decapping nuclease</fullName>
        <ecNumber evidence="2">3.6.1.-</ecNumber>
    </recommendedName>
</protein>
<comment type="cofactor">
    <cofactor evidence="2">
        <name>a divalent metal cation</name>
        <dbReference type="ChEBI" id="CHEBI:60240"/>
    </cofactor>
</comment>
<sequence length="295" mass="34700">MELKPSYSNRPFPKFSFPKREGFFSVDERRNYHNSMFNLRYLSAPRELNFSLNDGDDTYVEKLTSAEDEKLSHLLTYIMNNKSVISRENAPEFVCFRGLLRMIMSTPYDNRESWIVLATYYKRTIYLCAAETESKKAEKMRKTARDEMFRRYGFKFENFVLSSHPHKPPPGHTKPVNESEEFCIMFSSKLNGKKLLYGAEIDGLIAKEPCTSLEYLRKVPLVEVKVKRIENNERQLQNFYRFKSRNWWLQSFLVGIDAIHVGLRNDDGIVEGLEQISLKDLYNEVKNNDYWNGAV</sequence>
<gene>
    <name evidence="4" type="ORF">CLUMA_CG002247</name>
</gene>
<dbReference type="GO" id="GO:0005829">
    <property type="term" value="C:cytosol"/>
    <property type="evidence" value="ECO:0007669"/>
    <property type="project" value="TreeGrafter"/>
</dbReference>
<dbReference type="GO" id="GO:0004518">
    <property type="term" value="F:nuclease activity"/>
    <property type="evidence" value="ECO:0007669"/>
    <property type="project" value="UniProtKB-KW"/>
</dbReference>
<dbReference type="InterPro" id="IPR039039">
    <property type="entry name" value="RAI1-like_fam"/>
</dbReference>
<dbReference type="OrthoDB" id="5853397at2759"/>
<keyword evidence="2" id="KW-0378">Hydrolase</keyword>
<reference evidence="4 5" key="1">
    <citation type="submission" date="2015-04" db="EMBL/GenBank/DDBJ databases">
        <authorList>
            <person name="Syromyatnikov M.Y."/>
            <person name="Popov V.N."/>
        </authorList>
    </citation>
    <scope>NUCLEOTIDE SEQUENCE [LARGE SCALE GENOMIC DNA]</scope>
</reference>
<dbReference type="GO" id="GO:0005634">
    <property type="term" value="C:nucleus"/>
    <property type="evidence" value="ECO:0007669"/>
    <property type="project" value="UniProtKB-SubCell"/>
</dbReference>
<keyword evidence="2" id="KW-0479">Metal-binding</keyword>
<evidence type="ECO:0000256" key="1">
    <source>
        <dbReference type="ARBA" id="ARBA00006562"/>
    </source>
</evidence>
<feature type="domain" description="RAI1-like" evidence="3">
    <location>
        <begin position="18"/>
        <end position="294"/>
    </location>
</feature>
<evidence type="ECO:0000313" key="4">
    <source>
        <dbReference type="EMBL" id="CRK88441.1"/>
    </source>
</evidence>
<comment type="subcellular location">
    <subcellularLocation>
        <location evidence="2">Nucleus</location>
    </subcellularLocation>
</comment>
<accession>A0A1J1HQE8</accession>
<dbReference type="PANTHER" id="PTHR12395:SF9">
    <property type="entry name" value="DECAPPING AND EXORIBONUCLEASE PROTEIN"/>
    <property type="match status" value="1"/>
</dbReference>
<keyword evidence="2" id="KW-0540">Nuclease</keyword>
<dbReference type="PANTHER" id="PTHR12395">
    <property type="entry name" value="DOM-3 RELATED"/>
    <property type="match status" value="1"/>
</dbReference>
<dbReference type="GO" id="GO:0000166">
    <property type="term" value="F:nucleotide binding"/>
    <property type="evidence" value="ECO:0007669"/>
    <property type="project" value="UniProtKB-KW"/>
</dbReference>
<organism evidence="4 5">
    <name type="scientific">Clunio marinus</name>
    <dbReference type="NCBI Taxonomy" id="568069"/>
    <lineage>
        <taxon>Eukaryota</taxon>
        <taxon>Metazoa</taxon>
        <taxon>Ecdysozoa</taxon>
        <taxon>Arthropoda</taxon>
        <taxon>Hexapoda</taxon>
        <taxon>Insecta</taxon>
        <taxon>Pterygota</taxon>
        <taxon>Neoptera</taxon>
        <taxon>Endopterygota</taxon>
        <taxon>Diptera</taxon>
        <taxon>Nematocera</taxon>
        <taxon>Chironomoidea</taxon>
        <taxon>Chironomidae</taxon>
        <taxon>Clunio</taxon>
    </lineage>
</organism>
<dbReference type="Pfam" id="PF08652">
    <property type="entry name" value="RAI1"/>
    <property type="match status" value="1"/>
</dbReference>
<keyword evidence="2" id="KW-0539">Nucleus</keyword>
<proteinExistence type="inferred from homology"/>
<dbReference type="GO" id="GO:0000956">
    <property type="term" value="P:nuclear-transcribed mRNA catabolic process"/>
    <property type="evidence" value="ECO:0007669"/>
    <property type="project" value="TreeGrafter"/>
</dbReference>
<name>A0A1J1HQE8_9DIPT</name>
<keyword evidence="2" id="KW-0694">RNA-binding</keyword>
<dbReference type="GO" id="GO:0110155">
    <property type="term" value="P:NAD-cap decapping"/>
    <property type="evidence" value="ECO:0007669"/>
    <property type="project" value="TreeGrafter"/>
</dbReference>
<dbReference type="GO" id="GO:0003723">
    <property type="term" value="F:RNA binding"/>
    <property type="evidence" value="ECO:0007669"/>
    <property type="project" value="UniProtKB-KW"/>
</dbReference>